<comment type="cofactor">
    <cofactor evidence="20">
        <name>Mg(2+)</name>
        <dbReference type="ChEBI" id="CHEBI:18420"/>
    </cofactor>
    <text evidence="20">Binds 1 Mg(2+) ion per subunit.</text>
</comment>
<evidence type="ECO:0000256" key="7">
    <source>
        <dbReference type="ARBA" id="ARBA00022679"/>
    </source>
</evidence>
<feature type="binding site" evidence="20">
    <location>
        <position position="227"/>
    </location>
    <ligand>
        <name>Mg(2+)</name>
        <dbReference type="ChEBI" id="CHEBI:18420"/>
    </ligand>
</feature>
<dbReference type="GO" id="GO:0016020">
    <property type="term" value="C:membrane"/>
    <property type="evidence" value="ECO:0007669"/>
    <property type="project" value="GOC"/>
</dbReference>
<feature type="binding site" evidence="20">
    <location>
        <position position="227"/>
    </location>
    <ligand>
        <name>UDP-N-acetyl-alpha-D-glucosamine</name>
        <dbReference type="ChEBI" id="CHEBI:57705"/>
    </ligand>
</feature>
<dbReference type="InterPro" id="IPR029044">
    <property type="entry name" value="Nucleotide-diphossugar_trans"/>
</dbReference>
<dbReference type="Gene3D" id="2.160.10.10">
    <property type="entry name" value="Hexapeptide repeat proteins"/>
    <property type="match status" value="1"/>
</dbReference>
<feature type="binding site" evidence="20">
    <location>
        <position position="365"/>
    </location>
    <ligand>
        <name>UDP-N-acetyl-alpha-D-glucosamine</name>
        <dbReference type="ChEBI" id="CHEBI:57705"/>
    </ligand>
</feature>
<evidence type="ECO:0000256" key="16">
    <source>
        <dbReference type="ARBA" id="ARBA00023316"/>
    </source>
</evidence>
<evidence type="ECO:0000256" key="9">
    <source>
        <dbReference type="ARBA" id="ARBA00022723"/>
    </source>
</evidence>
<reference evidence="22 23" key="1">
    <citation type="journal article" date="2013" name="Genome Announc.">
        <title>Draft Genome Sequence of Catellicoccus marimammalium, a Novel Species Commonly Found in Gull Feces.</title>
        <authorList>
            <person name="Weigand M.R."/>
            <person name="Ryu H."/>
            <person name="Bozcek L."/>
            <person name="Konstantinidis K.T."/>
            <person name="Santo Domingo J.W."/>
        </authorList>
    </citation>
    <scope>NUCLEOTIDE SEQUENCE [LARGE SCALE GENOMIC DNA]</scope>
    <source>
        <strain evidence="22 23">M35/04/3</strain>
    </source>
</reference>
<protein>
    <recommendedName>
        <fullName evidence="20">Bifunctional protein GlmU</fullName>
    </recommendedName>
    <domain>
        <recommendedName>
            <fullName evidence="20">UDP-N-acetylglucosamine pyrophosphorylase</fullName>
            <ecNumber evidence="20">2.7.7.23</ecNumber>
        </recommendedName>
        <alternativeName>
            <fullName evidence="20">N-acetylglucosamine-1-phosphate uridyltransferase</fullName>
        </alternativeName>
    </domain>
    <domain>
        <recommendedName>
            <fullName evidence="20">Glucosamine-1-phosphate N-acetyltransferase</fullName>
            <ecNumber evidence="20">2.3.1.157</ecNumber>
        </recommendedName>
    </domain>
</protein>
<evidence type="ECO:0000256" key="13">
    <source>
        <dbReference type="ARBA" id="ARBA00022984"/>
    </source>
</evidence>
<comment type="pathway">
    <text evidence="20">Bacterial outer membrane biogenesis; LPS lipid A biosynthesis.</text>
</comment>
<comment type="pathway">
    <text evidence="2 20">Nucleotide-sugar biosynthesis; UDP-N-acetyl-alpha-D-glucosamine biosynthesis; N-acetyl-alpha-D-glucosamine 1-phosphate from alpha-D-glucosamine 6-phosphate (route II): step 2/2.</text>
</comment>
<feature type="active site" description="Proton acceptor" evidence="20">
    <location>
        <position position="362"/>
    </location>
</feature>
<feature type="binding site" evidence="20">
    <location>
        <position position="72"/>
    </location>
    <ligand>
        <name>UDP-N-acetyl-alpha-D-glucosamine</name>
        <dbReference type="ChEBI" id="CHEBI:57705"/>
    </ligand>
</feature>
<evidence type="ECO:0000256" key="20">
    <source>
        <dbReference type="HAMAP-Rule" id="MF_01631"/>
    </source>
</evidence>
<feature type="domain" description="Nucleotidyl transferase" evidence="21">
    <location>
        <begin position="5"/>
        <end position="218"/>
    </location>
</feature>
<feature type="binding site" evidence="20">
    <location>
        <position position="350"/>
    </location>
    <ligand>
        <name>UDP-N-acetyl-alpha-D-glucosamine</name>
        <dbReference type="ChEBI" id="CHEBI:57705"/>
    </ligand>
</feature>
<comment type="pathway">
    <text evidence="3 20">Nucleotide-sugar biosynthesis; UDP-N-acetyl-alpha-D-glucosamine biosynthesis; UDP-N-acetyl-alpha-D-glucosamine from N-acetyl-alpha-D-glucosamine 1-phosphate: step 1/1.</text>
</comment>
<dbReference type="GO" id="GO:0009252">
    <property type="term" value="P:peptidoglycan biosynthetic process"/>
    <property type="evidence" value="ECO:0007669"/>
    <property type="project" value="UniProtKB-UniRule"/>
</dbReference>
<dbReference type="InterPro" id="IPR038009">
    <property type="entry name" value="GlmU_C_LbH"/>
</dbReference>
<feature type="binding site" evidence="20">
    <location>
        <position position="139"/>
    </location>
    <ligand>
        <name>UDP-N-acetyl-alpha-D-glucosamine</name>
        <dbReference type="ChEBI" id="CHEBI:57705"/>
    </ligand>
</feature>
<dbReference type="EC" id="2.7.7.23" evidence="20"/>
<feature type="binding site" evidence="20">
    <location>
        <position position="404"/>
    </location>
    <ligand>
        <name>acetyl-CoA</name>
        <dbReference type="ChEBI" id="CHEBI:57288"/>
    </ligand>
</feature>
<dbReference type="InterPro" id="IPR005835">
    <property type="entry name" value="NTP_transferase_dom"/>
</dbReference>
<comment type="similarity">
    <text evidence="5 20">In the N-terminal section; belongs to the N-acetylglucosamine-1-phosphate uridyltransferase family.</text>
</comment>
<evidence type="ECO:0000256" key="14">
    <source>
        <dbReference type="ARBA" id="ARBA00023268"/>
    </source>
</evidence>
<feature type="binding site" evidence="20">
    <location>
        <position position="422"/>
    </location>
    <ligand>
        <name>acetyl-CoA</name>
        <dbReference type="ChEBI" id="CHEBI:57288"/>
    </ligand>
</feature>
<dbReference type="EMBL" id="AMYT01000021">
    <property type="protein sequence ID" value="EKU27013.1"/>
    <property type="molecule type" value="Genomic_DNA"/>
</dbReference>
<evidence type="ECO:0000256" key="11">
    <source>
        <dbReference type="ARBA" id="ARBA00022842"/>
    </source>
</evidence>
<feature type="binding site" evidence="20">
    <location>
        <position position="154"/>
    </location>
    <ligand>
        <name>UDP-N-acetyl-alpha-D-glucosamine</name>
        <dbReference type="ChEBI" id="CHEBI:57705"/>
    </ligand>
</feature>
<dbReference type="PANTHER" id="PTHR43584">
    <property type="entry name" value="NUCLEOTIDYL TRANSFERASE"/>
    <property type="match status" value="1"/>
</dbReference>
<dbReference type="GO" id="GO:0000902">
    <property type="term" value="P:cell morphogenesis"/>
    <property type="evidence" value="ECO:0007669"/>
    <property type="project" value="UniProtKB-UniRule"/>
</dbReference>
<organism evidence="22 23">
    <name type="scientific">Catellicoccus marimammalium M35/04/3</name>
    <dbReference type="NCBI Taxonomy" id="1234409"/>
    <lineage>
        <taxon>Bacteria</taxon>
        <taxon>Bacillati</taxon>
        <taxon>Bacillota</taxon>
        <taxon>Bacilli</taxon>
        <taxon>Lactobacillales</taxon>
        <taxon>Enterococcaceae</taxon>
        <taxon>Catellicoccus</taxon>
    </lineage>
</organism>
<sequence>MNRYVVVLAAGQGTRMKSKLYKVLHPVAGKSMVDHVVSQAEEIQPEKIVTVVGCGAEKVQSLLQDRVEYALQEEQLGTGHAVLQTAPMLEGKEGTTLVICGDTPLLQASTLQALFEEHEASKAKATILSAFMEDPTGYGRIVRDENGAVQKIVEQKDATEEEKAIQEINTGTYCFDNEALFTMLHQVGNDNAQGEYYLPDVIGLLQNAGEKVSAHIMEDPEESLGVNDRVALAKANQSMFLRNAIAHMRNGVTIVDPSHTYIENDVVIGADTVIEPNVQLKGKTVIGSDCFIGSNSVIVDSELADEVAIYASHLEQAKVGRGSDVGPMARLRPNAELKERVHIGNFVEVKNATIGNGTKAGHLAYIGDATLGENINVGCGAIFVNYDGVNKHHSDIEDGAFIGSNANIVSPVHVGKDAFIAAGSTINKDVPSEAMAIARERQTNKEEYVHQLPQFKK</sequence>
<gene>
    <name evidence="20" type="primary">glmU</name>
    <name evidence="22" type="ORF">C683_1009</name>
</gene>
<keyword evidence="23" id="KW-1185">Reference proteome</keyword>
<evidence type="ECO:0000256" key="2">
    <source>
        <dbReference type="ARBA" id="ARBA00005166"/>
    </source>
</evidence>
<dbReference type="NCBIfam" id="TIGR01173">
    <property type="entry name" value="glmU"/>
    <property type="match status" value="1"/>
</dbReference>
<comment type="subcellular location">
    <subcellularLocation>
        <location evidence="1 20">Cytoplasm</location>
    </subcellularLocation>
</comment>
<dbReference type="OrthoDB" id="9775031at2"/>
<feature type="binding site" evidence="20">
    <location>
        <position position="22"/>
    </location>
    <ligand>
        <name>UDP-N-acetyl-alpha-D-glucosamine</name>
        <dbReference type="ChEBI" id="CHEBI:57705"/>
    </ligand>
</feature>
<dbReference type="NCBIfam" id="NF010934">
    <property type="entry name" value="PRK14354.1"/>
    <property type="match status" value="1"/>
</dbReference>
<evidence type="ECO:0000256" key="5">
    <source>
        <dbReference type="ARBA" id="ARBA00007947"/>
    </source>
</evidence>
<comment type="similarity">
    <text evidence="4 20">In the C-terminal section; belongs to the transferase hexapeptide repeat family.</text>
</comment>
<dbReference type="RefSeq" id="WP_009491587.1">
    <property type="nucleotide sequence ID" value="NZ_AMYT01000021.1"/>
</dbReference>
<evidence type="ECO:0000256" key="3">
    <source>
        <dbReference type="ARBA" id="ARBA00005208"/>
    </source>
</evidence>
<dbReference type="Pfam" id="PF00132">
    <property type="entry name" value="Hexapep"/>
    <property type="match status" value="2"/>
</dbReference>
<evidence type="ECO:0000256" key="19">
    <source>
        <dbReference type="ARBA" id="ARBA00049628"/>
    </source>
</evidence>
<name>K8ZK98_9ENTE</name>
<dbReference type="SUPFAM" id="SSF53448">
    <property type="entry name" value="Nucleotide-diphospho-sugar transferases"/>
    <property type="match status" value="1"/>
</dbReference>
<dbReference type="GO" id="GO:0006048">
    <property type="term" value="P:UDP-N-acetylglucosamine biosynthetic process"/>
    <property type="evidence" value="ECO:0007669"/>
    <property type="project" value="UniProtKB-UniPathway"/>
</dbReference>
<dbReference type="UniPathway" id="UPA00973"/>
<proteinExistence type="inferred from homology"/>
<evidence type="ECO:0000313" key="23">
    <source>
        <dbReference type="Proteomes" id="UP000016057"/>
    </source>
</evidence>
<comment type="function">
    <text evidence="19 20">Catalyzes the last two sequential reactions in the de novo biosynthetic pathway for UDP-N-acetylglucosamine (UDP-GlcNAc). The C-terminal domain catalyzes the transfer of acetyl group from acetyl coenzyme A to glucosamine-1-phosphate (GlcN-1-P) to produce N-acetylglucosamine-1-phosphate (GlcNAc-1-P), which is converted into UDP-GlcNAc by the transfer of uridine 5-monophosphate (from uridine 5-triphosphate), a reaction catalyzed by the N-terminal domain.</text>
</comment>
<evidence type="ECO:0000256" key="8">
    <source>
        <dbReference type="ARBA" id="ARBA00022695"/>
    </source>
</evidence>
<evidence type="ECO:0000256" key="6">
    <source>
        <dbReference type="ARBA" id="ARBA00022490"/>
    </source>
</evidence>
<feature type="region of interest" description="Linker" evidence="20">
    <location>
        <begin position="230"/>
        <end position="250"/>
    </location>
</feature>
<comment type="catalytic activity">
    <reaction evidence="17 20">
        <text>alpha-D-glucosamine 1-phosphate + acetyl-CoA = N-acetyl-alpha-D-glucosamine 1-phosphate + CoA + H(+)</text>
        <dbReference type="Rhea" id="RHEA:13725"/>
        <dbReference type="ChEBI" id="CHEBI:15378"/>
        <dbReference type="ChEBI" id="CHEBI:57287"/>
        <dbReference type="ChEBI" id="CHEBI:57288"/>
        <dbReference type="ChEBI" id="CHEBI:57776"/>
        <dbReference type="ChEBI" id="CHEBI:58516"/>
        <dbReference type="EC" id="2.3.1.157"/>
    </reaction>
</comment>
<dbReference type="HAMAP" id="MF_01631">
    <property type="entry name" value="GlmU"/>
    <property type="match status" value="1"/>
</dbReference>
<feature type="region of interest" description="Pyrophosphorylase" evidence="20">
    <location>
        <begin position="1"/>
        <end position="229"/>
    </location>
</feature>
<keyword evidence="15 20" id="KW-0012">Acyltransferase</keyword>
<dbReference type="PROSITE" id="PS00101">
    <property type="entry name" value="HEXAPEP_TRANSFERASES"/>
    <property type="match status" value="1"/>
</dbReference>
<dbReference type="STRING" id="1234409.C683_1009"/>
<evidence type="ECO:0000256" key="15">
    <source>
        <dbReference type="ARBA" id="ARBA00023315"/>
    </source>
</evidence>
<feature type="binding site" evidence="20">
    <location>
        <begin position="385"/>
        <end position="386"/>
    </location>
    <ligand>
        <name>acetyl-CoA</name>
        <dbReference type="ChEBI" id="CHEBI:57288"/>
    </ligand>
</feature>
<feature type="binding site" evidence="20">
    <location>
        <position position="376"/>
    </location>
    <ligand>
        <name>UDP-N-acetyl-alpha-D-glucosamine</name>
        <dbReference type="ChEBI" id="CHEBI:57705"/>
    </ligand>
</feature>
<dbReference type="SUPFAM" id="SSF51161">
    <property type="entry name" value="Trimeric LpxA-like enzymes"/>
    <property type="match status" value="1"/>
</dbReference>
<feature type="binding site" evidence="20">
    <location>
        <position position="439"/>
    </location>
    <ligand>
        <name>acetyl-CoA</name>
        <dbReference type="ChEBI" id="CHEBI:57288"/>
    </ligand>
</feature>
<dbReference type="GO" id="GO:0003977">
    <property type="term" value="F:UDP-N-acetylglucosamine diphosphorylase activity"/>
    <property type="evidence" value="ECO:0007669"/>
    <property type="project" value="UniProtKB-UniRule"/>
</dbReference>
<dbReference type="eggNOG" id="COG1207">
    <property type="taxonomic scope" value="Bacteria"/>
</dbReference>
<comment type="caution">
    <text evidence="20">Lacks conserved residue(s) required for the propagation of feature annotation.</text>
</comment>
<evidence type="ECO:0000256" key="17">
    <source>
        <dbReference type="ARBA" id="ARBA00048247"/>
    </source>
</evidence>
<keyword evidence="11 20" id="KW-0460">Magnesium</keyword>
<dbReference type="PATRIC" id="fig|1234409.3.peg.960"/>
<keyword evidence="13 20" id="KW-0573">Peptidoglycan synthesis</keyword>
<feature type="binding site" evidence="20">
    <location>
        <position position="102"/>
    </location>
    <ligand>
        <name>Mg(2+)</name>
        <dbReference type="ChEBI" id="CHEBI:18420"/>
    </ligand>
</feature>
<dbReference type="InterPro" id="IPR050065">
    <property type="entry name" value="GlmU-like"/>
</dbReference>
<evidence type="ECO:0000256" key="18">
    <source>
        <dbReference type="ARBA" id="ARBA00048493"/>
    </source>
</evidence>
<comment type="caution">
    <text evidence="22">The sequence shown here is derived from an EMBL/GenBank/DDBJ whole genome shotgun (WGS) entry which is preliminary data.</text>
</comment>
<dbReference type="GO" id="GO:0005737">
    <property type="term" value="C:cytoplasm"/>
    <property type="evidence" value="ECO:0007669"/>
    <property type="project" value="UniProtKB-SubCell"/>
</dbReference>
<keyword evidence="7 20" id="KW-0808">Transferase</keyword>
<dbReference type="InterPro" id="IPR011004">
    <property type="entry name" value="Trimer_LpxA-like_sf"/>
</dbReference>
<evidence type="ECO:0000256" key="1">
    <source>
        <dbReference type="ARBA" id="ARBA00004496"/>
    </source>
</evidence>
<feature type="binding site" evidence="20">
    <location>
        <begin position="8"/>
        <end position="11"/>
    </location>
    <ligand>
        <name>UDP-N-acetyl-alpha-D-glucosamine</name>
        <dbReference type="ChEBI" id="CHEBI:57705"/>
    </ligand>
</feature>
<keyword evidence="10 20" id="KW-0677">Repeat</keyword>
<dbReference type="InterPro" id="IPR018357">
    <property type="entry name" value="Hexapep_transf_CS"/>
</dbReference>
<dbReference type="PANTHER" id="PTHR43584:SF3">
    <property type="entry name" value="BIFUNCTIONAL PROTEIN GLMU"/>
    <property type="match status" value="1"/>
</dbReference>
<keyword evidence="9 20" id="KW-0479">Metal-binding</keyword>
<dbReference type="InterPro" id="IPR001451">
    <property type="entry name" value="Hexapep"/>
</dbReference>
<dbReference type="UniPathway" id="UPA00113">
    <property type="reaction ID" value="UER00532"/>
</dbReference>
<dbReference type="GO" id="GO:0000287">
    <property type="term" value="F:magnesium ion binding"/>
    <property type="evidence" value="ECO:0007669"/>
    <property type="project" value="UniProtKB-UniRule"/>
</dbReference>
<dbReference type="GO" id="GO:0008360">
    <property type="term" value="P:regulation of cell shape"/>
    <property type="evidence" value="ECO:0007669"/>
    <property type="project" value="UniProtKB-KW"/>
</dbReference>
<evidence type="ECO:0000256" key="10">
    <source>
        <dbReference type="ARBA" id="ARBA00022737"/>
    </source>
</evidence>
<accession>K8ZK98</accession>
<dbReference type="CDD" id="cd03353">
    <property type="entry name" value="LbH_GlmU_C"/>
    <property type="match status" value="1"/>
</dbReference>
<feature type="binding site" evidence="20">
    <location>
        <begin position="77"/>
        <end position="78"/>
    </location>
    <ligand>
        <name>UDP-N-acetyl-alpha-D-glucosamine</name>
        <dbReference type="ChEBI" id="CHEBI:57705"/>
    </ligand>
</feature>
<dbReference type="NCBIfam" id="NF010938">
    <property type="entry name" value="PRK14358.1"/>
    <property type="match status" value="1"/>
</dbReference>
<dbReference type="GO" id="GO:0019134">
    <property type="term" value="F:glucosamine-1-phosphate N-acetyltransferase activity"/>
    <property type="evidence" value="ECO:0007669"/>
    <property type="project" value="UniProtKB-UniRule"/>
</dbReference>
<comment type="catalytic activity">
    <reaction evidence="18 20">
        <text>N-acetyl-alpha-D-glucosamine 1-phosphate + UTP + H(+) = UDP-N-acetyl-alpha-D-glucosamine + diphosphate</text>
        <dbReference type="Rhea" id="RHEA:13509"/>
        <dbReference type="ChEBI" id="CHEBI:15378"/>
        <dbReference type="ChEBI" id="CHEBI:33019"/>
        <dbReference type="ChEBI" id="CHEBI:46398"/>
        <dbReference type="ChEBI" id="CHEBI:57705"/>
        <dbReference type="ChEBI" id="CHEBI:57776"/>
        <dbReference type="EC" id="2.7.7.23"/>
    </reaction>
</comment>
<feature type="region of interest" description="N-acetyltransferase" evidence="20">
    <location>
        <begin position="251"/>
        <end position="457"/>
    </location>
</feature>
<keyword evidence="16 20" id="KW-0961">Cell wall biogenesis/degradation</keyword>
<evidence type="ECO:0000256" key="12">
    <source>
        <dbReference type="ARBA" id="ARBA00022960"/>
    </source>
</evidence>
<dbReference type="AlphaFoldDB" id="K8ZK98"/>
<feature type="binding site" evidence="20">
    <location>
        <position position="332"/>
    </location>
    <ligand>
        <name>UDP-N-acetyl-alpha-D-glucosamine</name>
        <dbReference type="ChEBI" id="CHEBI:57705"/>
    </ligand>
</feature>
<evidence type="ECO:0000259" key="21">
    <source>
        <dbReference type="Pfam" id="PF00483"/>
    </source>
</evidence>
<keyword evidence="14 20" id="KW-0511">Multifunctional enzyme</keyword>
<feature type="binding site" evidence="20">
    <location>
        <position position="169"/>
    </location>
    <ligand>
        <name>UDP-N-acetyl-alpha-D-glucosamine</name>
        <dbReference type="ChEBI" id="CHEBI:57705"/>
    </ligand>
</feature>
<dbReference type="CDD" id="cd02540">
    <property type="entry name" value="GT2_GlmU_N_bac"/>
    <property type="match status" value="1"/>
</dbReference>
<evidence type="ECO:0000256" key="4">
    <source>
        <dbReference type="ARBA" id="ARBA00007707"/>
    </source>
</evidence>
<dbReference type="Gene3D" id="3.90.550.10">
    <property type="entry name" value="Spore Coat Polysaccharide Biosynthesis Protein SpsA, Chain A"/>
    <property type="match status" value="1"/>
</dbReference>
<evidence type="ECO:0000313" key="22">
    <source>
        <dbReference type="EMBL" id="EKU27013.1"/>
    </source>
</evidence>
<dbReference type="Proteomes" id="UP000016057">
    <property type="component" value="Unassembled WGS sequence"/>
</dbReference>
<dbReference type="InterPro" id="IPR005882">
    <property type="entry name" value="Bifunctional_GlmU"/>
</dbReference>
<dbReference type="Pfam" id="PF00483">
    <property type="entry name" value="NTP_transferase"/>
    <property type="match status" value="1"/>
</dbReference>
<comment type="subunit">
    <text evidence="20">Homotrimer.</text>
</comment>
<keyword evidence="6 20" id="KW-0963">Cytoplasm</keyword>
<dbReference type="GO" id="GO:0009245">
    <property type="term" value="P:lipid A biosynthetic process"/>
    <property type="evidence" value="ECO:0007669"/>
    <property type="project" value="UniProtKB-UniRule"/>
</dbReference>
<keyword evidence="8 20" id="KW-0548">Nucleotidyltransferase</keyword>
<keyword evidence="12 20" id="KW-0133">Cell shape</keyword>
<dbReference type="EC" id="2.3.1.157" evidence="20"/>
<dbReference type="GO" id="GO:0071555">
    <property type="term" value="P:cell wall organization"/>
    <property type="evidence" value="ECO:0007669"/>
    <property type="project" value="UniProtKB-KW"/>
</dbReference>